<dbReference type="SUPFAM" id="SSF56601">
    <property type="entry name" value="beta-lactamase/transpeptidase-like"/>
    <property type="match status" value="1"/>
</dbReference>
<feature type="region of interest" description="Disordered" evidence="1">
    <location>
        <begin position="349"/>
        <end position="370"/>
    </location>
</feature>
<dbReference type="EMBL" id="JACCFY010000001">
    <property type="protein sequence ID" value="NYJ77853.1"/>
    <property type="molecule type" value="Genomic_DNA"/>
</dbReference>
<evidence type="ECO:0000256" key="1">
    <source>
        <dbReference type="SAM" id="MobiDB-lite"/>
    </source>
</evidence>
<comment type="caution">
    <text evidence="3">The sequence shown here is derived from an EMBL/GenBank/DDBJ whole genome shotgun (WGS) entry which is preliminary data.</text>
</comment>
<dbReference type="Pfam" id="PF00144">
    <property type="entry name" value="Beta-lactamase"/>
    <property type="match status" value="1"/>
</dbReference>
<evidence type="ECO:0000259" key="2">
    <source>
        <dbReference type="Pfam" id="PF00144"/>
    </source>
</evidence>
<dbReference type="Proteomes" id="UP000535437">
    <property type="component" value="Unassembled WGS sequence"/>
</dbReference>
<feature type="domain" description="Beta-lactamase-related" evidence="2">
    <location>
        <begin position="27"/>
        <end position="318"/>
    </location>
</feature>
<keyword evidence="4" id="KW-1185">Reference proteome</keyword>
<protein>
    <submittedName>
        <fullName evidence="3">CubicO group peptidase (Beta-lactamase class C family)</fullName>
    </submittedName>
</protein>
<proteinExistence type="predicted"/>
<dbReference type="PANTHER" id="PTHR43283">
    <property type="entry name" value="BETA-LACTAMASE-RELATED"/>
    <property type="match status" value="1"/>
</dbReference>
<dbReference type="InterPro" id="IPR050789">
    <property type="entry name" value="Diverse_Enzym_Activities"/>
</dbReference>
<evidence type="ECO:0000313" key="4">
    <source>
        <dbReference type="Proteomes" id="UP000535437"/>
    </source>
</evidence>
<dbReference type="InterPro" id="IPR012338">
    <property type="entry name" value="Beta-lactam/transpept-like"/>
</dbReference>
<dbReference type="AlphaFoldDB" id="A0A7Z0K9I9"/>
<dbReference type="InterPro" id="IPR001466">
    <property type="entry name" value="Beta-lactam-related"/>
</dbReference>
<name>A0A7Z0K9I9_9MICC</name>
<dbReference type="Gene3D" id="3.40.710.10">
    <property type="entry name" value="DD-peptidase/beta-lactamase superfamily"/>
    <property type="match status" value="1"/>
</dbReference>
<accession>A0A7Z0K9I9</accession>
<dbReference type="RefSeq" id="WP_179541278.1">
    <property type="nucleotide sequence ID" value="NZ_BAAALL010000002.1"/>
</dbReference>
<sequence length="527" mass="57332">MPHRPQSPTADWFRQRVEGHLIPRLQAHGLVMHSLLAVHQGRLRHETYWLPYGPERPHRLYSAGKSLVSLAVGALIDDGALALDDLLVDHFPEHRPRAHPWVRAMRVEDLLSMRTAHGQNTYAQVSDPDWVRTFFTVPPSRPPGTVFAYDTSATLVLTALVERLTGLPFEEFFAERIGRHLGLEAPLRALRSPLGLPSEAFDHHPTWREVAENPAGVAHGGSGLLATPRDLARIAQLCLQQGRAGGRQVISGEFLRAATSVQTPTVAGGFAHPEAQLGYGHQFWRCRRNSFAAWGMGGQIMLVVPWLEAAVVVTGDNQHIESDAQLLHDALWGELLDPLAEQVGAAPGEVREGASGPVADGPAPLLESPDDVTAPRELAWVSGAPLPMGLAHDAGTYRASFALETGPGRQSEALGAGEELVGLEIRSTGDLGELTLRTADGRRLRFPYRFGGHARHDLPGYGYETHTSGAWIDGNTLSVHAHVVGDWLAQIQLLVHVGDGAQMVCRMRASAELFAQEFDGLLIGRQV</sequence>
<organism evidence="3 4">
    <name type="scientific">Nesterenkonia xinjiangensis</name>
    <dbReference type="NCBI Taxonomy" id="225327"/>
    <lineage>
        <taxon>Bacteria</taxon>
        <taxon>Bacillati</taxon>
        <taxon>Actinomycetota</taxon>
        <taxon>Actinomycetes</taxon>
        <taxon>Micrococcales</taxon>
        <taxon>Micrococcaceae</taxon>
        <taxon>Nesterenkonia</taxon>
    </lineage>
</organism>
<dbReference type="PANTHER" id="PTHR43283:SF7">
    <property type="entry name" value="BETA-LACTAMASE-RELATED DOMAIN-CONTAINING PROTEIN"/>
    <property type="match status" value="1"/>
</dbReference>
<reference evidence="3 4" key="1">
    <citation type="submission" date="2020-07" db="EMBL/GenBank/DDBJ databases">
        <title>Sequencing the genomes of 1000 actinobacteria strains.</title>
        <authorList>
            <person name="Klenk H.-P."/>
        </authorList>
    </citation>
    <scope>NUCLEOTIDE SEQUENCE [LARGE SCALE GENOMIC DNA]</scope>
    <source>
        <strain evidence="3 4">DSM 15475</strain>
    </source>
</reference>
<gene>
    <name evidence="3" type="ORF">HNR09_001264</name>
</gene>
<evidence type="ECO:0000313" key="3">
    <source>
        <dbReference type="EMBL" id="NYJ77853.1"/>
    </source>
</evidence>